<dbReference type="Proteomes" id="UP000799440">
    <property type="component" value="Unassembled WGS sequence"/>
</dbReference>
<name>A0A6A6VC11_9PLEO</name>
<protein>
    <submittedName>
        <fullName evidence="1">Uncharacterized protein</fullName>
    </submittedName>
</protein>
<sequence length="152" mass="17619">MSIRSQWVSVYGDCWDGDWWSRERLMCPGFNVLLLFHMFAMTLQRAVDNGHDNDEQRDDRKSRRENDCRVFGEVGSRGFGEGEFFYGGFAGEVHGGGDCVMMGRARAERKIMRRWVIQGVGFENDVRLVVYRSLDKCGSDKRLQENKEHCAH</sequence>
<evidence type="ECO:0000313" key="1">
    <source>
        <dbReference type="EMBL" id="KAF2747673.1"/>
    </source>
</evidence>
<proteinExistence type="predicted"/>
<evidence type="ECO:0000313" key="2">
    <source>
        <dbReference type="Proteomes" id="UP000799440"/>
    </source>
</evidence>
<reference evidence="1" key="1">
    <citation type="journal article" date="2020" name="Stud. Mycol.">
        <title>101 Dothideomycetes genomes: a test case for predicting lifestyles and emergence of pathogens.</title>
        <authorList>
            <person name="Haridas S."/>
            <person name="Albert R."/>
            <person name="Binder M."/>
            <person name="Bloem J."/>
            <person name="Labutti K."/>
            <person name="Salamov A."/>
            <person name="Andreopoulos B."/>
            <person name="Baker S."/>
            <person name="Barry K."/>
            <person name="Bills G."/>
            <person name="Bluhm B."/>
            <person name="Cannon C."/>
            <person name="Castanera R."/>
            <person name="Culley D."/>
            <person name="Daum C."/>
            <person name="Ezra D."/>
            <person name="Gonzalez J."/>
            <person name="Henrissat B."/>
            <person name="Kuo A."/>
            <person name="Liang C."/>
            <person name="Lipzen A."/>
            <person name="Lutzoni F."/>
            <person name="Magnuson J."/>
            <person name="Mondo S."/>
            <person name="Nolan M."/>
            <person name="Ohm R."/>
            <person name="Pangilinan J."/>
            <person name="Park H.-J."/>
            <person name="Ramirez L."/>
            <person name="Alfaro M."/>
            <person name="Sun H."/>
            <person name="Tritt A."/>
            <person name="Yoshinaga Y."/>
            <person name="Zwiers L.-H."/>
            <person name="Turgeon B."/>
            <person name="Goodwin S."/>
            <person name="Spatafora J."/>
            <person name="Crous P."/>
            <person name="Grigoriev I."/>
        </authorList>
    </citation>
    <scope>NUCLEOTIDE SEQUENCE</scope>
    <source>
        <strain evidence="1">CBS 119925</strain>
    </source>
</reference>
<keyword evidence="2" id="KW-1185">Reference proteome</keyword>
<organism evidence="1 2">
    <name type="scientific">Sporormia fimetaria CBS 119925</name>
    <dbReference type="NCBI Taxonomy" id="1340428"/>
    <lineage>
        <taxon>Eukaryota</taxon>
        <taxon>Fungi</taxon>
        <taxon>Dikarya</taxon>
        <taxon>Ascomycota</taxon>
        <taxon>Pezizomycotina</taxon>
        <taxon>Dothideomycetes</taxon>
        <taxon>Pleosporomycetidae</taxon>
        <taxon>Pleosporales</taxon>
        <taxon>Sporormiaceae</taxon>
        <taxon>Sporormia</taxon>
    </lineage>
</organism>
<gene>
    <name evidence="1" type="ORF">M011DRAFT_499483</name>
</gene>
<accession>A0A6A6VC11</accession>
<dbReference type="AlphaFoldDB" id="A0A6A6VC11"/>
<dbReference type="EMBL" id="MU006571">
    <property type="protein sequence ID" value="KAF2747673.1"/>
    <property type="molecule type" value="Genomic_DNA"/>
</dbReference>